<proteinExistence type="inferred from homology"/>
<keyword evidence="9" id="KW-1185">Reference proteome</keyword>
<organism evidence="8 9">
    <name type="scientific">Aquabacter spiritensis</name>
    <dbReference type="NCBI Taxonomy" id="933073"/>
    <lineage>
        <taxon>Bacteria</taxon>
        <taxon>Pseudomonadati</taxon>
        <taxon>Pseudomonadota</taxon>
        <taxon>Alphaproteobacteria</taxon>
        <taxon>Hyphomicrobiales</taxon>
        <taxon>Xanthobacteraceae</taxon>
        <taxon>Aquabacter</taxon>
    </lineage>
</organism>
<gene>
    <name evidence="8" type="ORF">EDC64_101659</name>
</gene>
<evidence type="ECO:0000256" key="7">
    <source>
        <dbReference type="HAMAP-Rule" id="MF_00143"/>
    </source>
</evidence>
<dbReference type="Proteomes" id="UP000294664">
    <property type="component" value="Unassembled WGS sequence"/>
</dbReference>
<evidence type="ECO:0000313" key="8">
    <source>
        <dbReference type="EMBL" id="TCT08137.1"/>
    </source>
</evidence>
<reference evidence="8 9" key="1">
    <citation type="submission" date="2019-03" db="EMBL/GenBank/DDBJ databases">
        <title>Genomic Encyclopedia of Type Strains, Phase IV (KMG-IV): sequencing the most valuable type-strain genomes for metagenomic binning, comparative biology and taxonomic classification.</title>
        <authorList>
            <person name="Goeker M."/>
        </authorList>
    </citation>
    <scope>NUCLEOTIDE SEQUENCE [LARGE SCALE GENOMIC DNA]</scope>
    <source>
        <strain evidence="8 9">DSM 9035</strain>
    </source>
</reference>
<evidence type="ECO:0000256" key="2">
    <source>
        <dbReference type="ARBA" id="ARBA00005774"/>
    </source>
</evidence>
<evidence type="ECO:0000313" key="9">
    <source>
        <dbReference type="Proteomes" id="UP000294664"/>
    </source>
</evidence>
<dbReference type="Pfam" id="PF03350">
    <property type="entry name" value="UPF0114"/>
    <property type="match status" value="1"/>
</dbReference>
<evidence type="ECO:0000256" key="5">
    <source>
        <dbReference type="ARBA" id="ARBA00022989"/>
    </source>
</evidence>
<protein>
    <recommendedName>
        <fullName evidence="7">UPF0114 protein EDC64_101659</fullName>
    </recommendedName>
</protein>
<feature type="transmembrane region" description="Helical" evidence="7">
    <location>
        <begin position="139"/>
        <end position="157"/>
    </location>
</feature>
<comment type="caution">
    <text evidence="8">The sequence shown here is derived from an EMBL/GenBank/DDBJ whole genome shotgun (WGS) entry which is preliminary data.</text>
</comment>
<dbReference type="HAMAP" id="MF_00143">
    <property type="entry name" value="UPF0114"/>
    <property type="match status" value="1"/>
</dbReference>
<dbReference type="InterPro" id="IPR005134">
    <property type="entry name" value="UPF0114"/>
</dbReference>
<keyword evidence="6 7" id="KW-0472">Membrane</keyword>
<dbReference type="PANTHER" id="PTHR38596:SF1">
    <property type="entry name" value="UPF0114 PROTEIN YQHA"/>
    <property type="match status" value="1"/>
</dbReference>
<evidence type="ECO:0000256" key="4">
    <source>
        <dbReference type="ARBA" id="ARBA00022692"/>
    </source>
</evidence>
<feature type="transmembrane region" description="Helical" evidence="7">
    <location>
        <begin position="110"/>
        <end position="127"/>
    </location>
</feature>
<evidence type="ECO:0000256" key="6">
    <source>
        <dbReference type="ARBA" id="ARBA00023136"/>
    </source>
</evidence>
<dbReference type="PANTHER" id="PTHR38596">
    <property type="entry name" value="UPF0114 PROTEIN YQHA"/>
    <property type="match status" value="1"/>
</dbReference>
<evidence type="ECO:0000256" key="1">
    <source>
        <dbReference type="ARBA" id="ARBA00004651"/>
    </source>
</evidence>
<feature type="transmembrane region" description="Helical" evidence="7">
    <location>
        <begin position="15"/>
        <end position="34"/>
    </location>
</feature>
<sequence>MIEKGIEQILFRSRWLMAPFYLGLVVALMVLLFKFGHELLHFVTHAVGASETDIILGVLTLVDLTFTGNLVLIVIFSGYENFVSKIDSNGHPDWPDWMTKVDFSGLKQKLLASIVAISAIALLKAFMNLDAGADTTHLMWLVIIHTVFVLSSLILAWSDRIGGSSAH</sequence>
<comment type="similarity">
    <text evidence="2 7">Belongs to the UPF0114 family.</text>
</comment>
<dbReference type="AlphaFoldDB" id="A0A4R3M8Y1"/>
<accession>A0A4R3M8Y1</accession>
<keyword evidence="3 7" id="KW-1003">Cell membrane</keyword>
<keyword evidence="5 7" id="KW-1133">Transmembrane helix</keyword>
<dbReference type="GO" id="GO:0005886">
    <property type="term" value="C:plasma membrane"/>
    <property type="evidence" value="ECO:0007669"/>
    <property type="project" value="UniProtKB-SubCell"/>
</dbReference>
<name>A0A4R3M8Y1_9HYPH</name>
<comment type="subcellular location">
    <subcellularLocation>
        <location evidence="1 7">Cell membrane</location>
        <topology evidence="1 7">Multi-pass membrane protein</topology>
    </subcellularLocation>
</comment>
<feature type="transmembrane region" description="Helical" evidence="7">
    <location>
        <begin position="54"/>
        <end position="76"/>
    </location>
</feature>
<evidence type="ECO:0000256" key="3">
    <source>
        <dbReference type="ARBA" id="ARBA00022475"/>
    </source>
</evidence>
<dbReference type="RefSeq" id="WP_207915869.1">
    <property type="nucleotide sequence ID" value="NZ_SMAI01000001.1"/>
</dbReference>
<keyword evidence="4 7" id="KW-0812">Transmembrane</keyword>
<dbReference type="EMBL" id="SMAI01000001">
    <property type="protein sequence ID" value="TCT08137.1"/>
    <property type="molecule type" value="Genomic_DNA"/>
</dbReference>
<dbReference type="NCBIfam" id="TIGR00645">
    <property type="entry name" value="HI0507"/>
    <property type="match status" value="1"/>
</dbReference>
<dbReference type="InterPro" id="IPR020761">
    <property type="entry name" value="UPF0114_bac"/>
</dbReference>